<evidence type="ECO:0000256" key="1">
    <source>
        <dbReference type="ARBA" id="ARBA00005336"/>
    </source>
</evidence>
<evidence type="ECO:0000313" key="4">
    <source>
        <dbReference type="EMBL" id="PVZ95171.1"/>
    </source>
</evidence>
<dbReference type="GO" id="GO:0008422">
    <property type="term" value="F:beta-glucosidase activity"/>
    <property type="evidence" value="ECO:0007669"/>
    <property type="project" value="TreeGrafter"/>
</dbReference>
<dbReference type="InterPro" id="IPR017853">
    <property type="entry name" value="GH"/>
</dbReference>
<dbReference type="InterPro" id="IPR026891">
    <property type="entry name" value="Fn3-like"/>
</dbReference>
<dbReference type="SMART" id="SM01217">
    <property type="entry name" value="Fn3_like"/>
    <property type="match status" value="1"/>
</dbReference>
<dbReference type="AlphaFoldDB" id="A0A2V1HS56"/>
<organism evidence="4 5">
    <name type="scientific">Amnibacterium flavum</name>
    <dbReference type="NCBI Taxonomy" id="2173173"/>
    <lineage>
        <taxon>Bacteria</taxon>
        <taxon>Bacillati</taxon>
        <taxon>Actinomycetota</taxon>
        <taxon>Actinomycetes</taxon>
        <taxon>Micrococcales</taxon>
        <taxon>Microbacteriaceae</taxon>
        <taxon>Amnibacterium</taxon>
    </lineage>
</organism>
<gene>
    <name evidence="4" type="ORF">DDQ50_01175</name>
</gene>
<dbReference type="Gene3D" id="3.20.20.300">
    <property type="entry name" value="Glycoside hydrolase, family 3, N-terminal domain"/>
    <property type="match status" value="1"/>
</dbReference>
<dbReference type="InterPro" id="IPR036962">
    <property type="entry name" value="Glyco_hydro_3_N_sf"/>
</dbReference>
<dbReference type="Pfam" id="PF01915">
    <property type="entry name" value="Glyco_hydro_3_C"/>
    <property type="match status" value="1"/>
</dbReference>
<name>A0A2V1HS56_9MICO</name>
<accession>A0A2V1HS56</accession>
<keyword evidence="2" id="KW-0378">Hydrolase</keyword>
<dbReference type="InterPro" id="IPR036881">
    <property type="entry name" value="Glyco_hydro_3_C_sf"/>
</dbReference>
<sequence>MQRAPRGTTTGDPILTPGTAFADAVDSVRRGARGVEEAAASLRSLLTEQELLWLLDGDLPVVRGLWGFAIGYGATTYQGGQLDRLGIPGIRFTDGPRGVVTGVATAFPAALARAATFDPELERRIGDAMGAEARARGANLFAGICVNLAYAPGWGRSQESYGEEPVLLGAMGSAVTEGVNPWVMSCLKHFAVNSMEVSRFQVDVRVDEDLLHEIYLPHFRQVVEAGADSVMTAYNSVNGTWAGDNGHLMTDILRERWGFEGFTMTDFVWGLRDPVGSVRAGQDLEMPLRQQRAATLPQALHDGRLALADVHAAADRLLAAQIRLALRARPTPDLDVIASPAHRELAREAARRSVVLLRNTTVGQAPALPLDADAIGTIAVLGSLLDSPNLGDVGSSVVTPPSTVSVLQGLRERLGDRVVHVAERDLPGIAHADAVVVVVGLSSADEGESLLGVTTPATQLLGGLARIRPIAAALGRVMGVLSKWKGWGGDRDDLRLHASDVALIRAAARLNRRVIVVVIGGGTIVLDPWDQEVAAVLLAWYPGMEGGRALADVLFGDAEPAGRLPLAIPHRKGDLPVLDWRASSVRYGRWWGQRKLDRDGVPAAYPFGFGLGYSPFSLDSLTLGPVEDERFSAVVRVTNRGVRAGRHVVQVYAAREEGGRTVRPLLGFRSVAIGAGETVEVEVGASTRPLQRWTADGFVTDPGEITVEAASYSGDPGALAAPLTLR</sequence>
<comment type="similarity">
    <text evidence="1">Belongs to the glycosyl hydrolase 3 family.</text>
</comment>
<proteinExistence type="inferred from homology"/>
<dbReference type="SUPFAM" id="SSF51445">
    <property type="entry name" value="(Trans)glycosidases"/>
    <property type="match status" value="1"/>
</dbReference>
<dbReference type="PANTHER" id="PTHR42715">
    <property type="entry name" value="BETA-GLUCOSIDASE"/>
    <property type="match status" value="1"/>
</dbReference>
<dbReference type="RefSeq" id="WP_116754909.1">
    <property type="nucleotide sequence ID" value="NZ_JBHUEX010000001.1"/>
</dbReference>
<protein>
    <submittedName>
        <fullName evidence="4">Beta-glucosidase</fullName>
    </submittedName>
</protein>
<feature type="domain" description="Fibronectin type III-like" evidence="3">
    <location>
        <begin position="647"/>
        <end position="713"/>
    </location>
</feature>
<dbReference type="PRINTS" id="PR00133">
    <property type="entry name" value="GLHYDRLASE3"/>
</dbReference>
<dbReference type="OrthoDB" id="3187421at2"/>
<dbReference type="InterPro" id="IPR013783">
    <property type="entry name" value="Ig-like_fold"/>
</dbReference>
<comment type="caution">
    <text evidence="4">The sequence shown here is derived from an EMBL/GenBank/DDBJ whole genome shotgun (WGS) entry which is preliminary data.</text>
</comment>
<dbReference type="GO" id="GO:0009251">
    <property type="term" value="P:glucan catabolic process"/>
    <property type="evidence" value="ECO:0007669"/>
    <property type="project" value="TreeGrafter"/>
</dbReference>
<dbReference type="InterPro" id="IPR050288">
    <property type="entry name" value="Cellulose_deg_GH3"/>
</dbReference>
<evidence type="ECO:0000259" key="3">
    <source>
        <dbReference type="SMART" id="SM01217"/>
    </source>
</evidence>
<dbReference type="InterPro" id="IPR002772">
    <property type="entry name" value="Glyco_hydro_3_C"/>
</dbReference>
<dbReference type="PANTHER" id="PTHR42715:SF3">
    <property type="entry name" value="BETA-GLUCOSIDASE B-RELATED"/>
    <property type="match status" value="1"/>
</dbReference>
<evidence type="ECO:0000313" key="5">
    <source>
        <dbReference type="Proteomes" id="UP000244893"/>
    </source>
</evidence>
<dbReference type="Pfam" id="PF00933">
    <property type="entry name" value="Glyco_hydro_3"/>
    <property type="match status" value="1"/>
</dbReference>
<dbReference type="Pfam" id="PF14310">
    <property type="entry name" value="Fn3-like"/>
    <property type="match status" value="1"/>
</dbReference>
<reference evidence="4 5" key="1">
    <citation type="submission" date="2018-05" db="EMBL/GenBank/DDBJ databases">
        <title>Amnibacterium sp. M8JJ-5, whole genome shotgun sequence.</title>
        <authorList>
            <person name="Tuo L."/>
        </authorList>
    </citation>
    <scope>NUCLEOTIDE SEQUENCE [LARGE SCALE GENOMIC DNA]</scope>
    <source>
        <strain evidence="4 5">M8JJ-5</strain>
    </source>
</reference>
<dbReference type="Gene3D" id="3.40.50.1700">
    <property type="entry name" value="Glycoside hydrolase family 3 C-terminal domain"/>
    <property type="match status" value="1"/>
</dbReference>
<dbReference type="Proteomes" id="UP000244893">
    <property type="component" value="Unassembled WGS sequence"/>
</dbReference>
<dbReference type="Gene3D" id="2.60.40.10">
    <property type="entry name" value="Immunoglobulins"/>
    <property type="match status" value="1"/>
</dbReference>
<keyword evidence="5" id="KW-1185">Reference proteome</keyword>
<dbReference type="SUPFAM" id="SSF52279">
    <property type="entry name" value="Beta-D-glucan exohydrolase, C-terminal domain"/>
    <property type="match status" value="1"/>
</dbReference>
<evidence type="ECO:0000256" key="2">
    <source>
        <dbReference type="ARBA" id="ARBA00022801"/>
    </source>
</evidence>
<dbReference type="InterPro" id="IPR001764">
    <property type="entry name" value="Glyco_hydro_3_N"/>
</dbReference>
<dbReference type="EMBL" id="QEOP01000001">
    <property type="protein sequence ID" value="PVZ95171.1"/>
    <property type="molecule type" value="Genomic_DNA"/>
</dbReference>